<keyword evidence="2" id="KW-0812">Transmembrane</keyword>
<organism evidence="3 4">
    <name type="scientific">Kutzneria buriramensis</name>
    <dbReference type="NCBI Taxonomy" id="1045776"/>
    <lineage>
        <taxon>Bacteria</taxon>
        <taxon>Bacillati</taxon>
        <taxon>Actinomycetota</taxon>
        <taxon>Actinomycetes</taxon>
        <taxon>Pseudonocardiales</taxon>
        <taxon>Pseudonocardiaceae</taxon>
        <taxon>Kutzneria</taxon>
    </lineage>
</organism>
<keyword evidence="4" id="KW-1185">Reference proteome</keyword>
<reference evidence="3 4" key="1">
    <citation type="submission" date="2018-08" db="EMBL/GenBank/DDBJ databases">
        <title>Genomic Encyclopedia of Archaeal and Bacterial Type Strains, Phase II (KMG-II): from individual species to whole genera.</title>
        <authorList>
            <person name="Goeker M."/>
        </authorList>
    </citation>
    <scope>NUCLEOTIDE SEQUENCE [LARGE SCALE GENOMIC DNA]</scope>
    <source>
        <strain evidence="3 4">DSM 45791</strain>
    </source>
</reference>
<comment type="caution">
    <text evidence="3">The sequence shown here is derived from an EMBL/GenBank/DDBJ whole genome shotgun (WGS) entry which is preliminary data.</text>
</comment>
<evidence type="ECO:0000256" key="1">
    <source>
        <dbReference type="SAM" id="MobiDB-lite"/>
    </source>
</evidence>
<feature type="compositionally biased region" description="Low complexity" evidence="1">
    <location>
        <begin position="46"/>
        <end position="64"/>
    </location>
</feature>
<evidence type="ECO:0000313" key="4">
    <source>
        <dbReference type="Proteomes" id="UP000256269"/>
    </source>
</evidence>
<keyword evidence="2" id="KW-1133">Transmembrane helix</keyword>
<dbReference type="AlphaFoldDB" id="A0A3E0HCD1"/>
<feature type="region of interest" description="Disordered" evidence="1">
    <location>
        <begin position="43"/>
        <end position="66"/>
    </location>
</feature>
<accession>A0A3E0HCD1</accession>
<gene>
    <name evidence="3" type="ORF">BCF44_1102</name>
</gene>
<dbReference type="RefSeq" id="WP_147328655.1">
    <property type="nucleotide sequence ID" value="NZ_CP144375.1"/>
</dbReference>
<protein>
    <submittedName>
        <fullName evidence="3">Uncharacterized protein</fullName>
    </submittedName>
</protein>
<feature type="transmembrane region" description="Helical" evidence="2">
    <location>
        <begin position="12"/>
        <end position="33"/>
    </location>
</feature>
<name>A0A3E0HCD1_9PSEU</name>
<dbReference type="EMBL" id="QUNO01000010">
    <property type="protein sequence ID" value="REH42508.1"/>
    <property type="molecule type" value="Genomic_DNA"/>
</dbReference>
<sequence length="195" mass="21272">MTPQASPNRTTLTWLIPITLLVAVCAMVGGLIARQVYAADRQPAGAPSAPATDSGTPTTTTSPSNPKTVAFRDAARSVPQFGDVQNAIQNYFNAINDRKYSLWKTTVTTRVVQSQTQEDWANGYKTTTDSDMTVYRIEANGDNLDVFGTFTSHQEPANAPQDLRVGCIDWAMVWPFVRSGNGYLIDTPSFTKKAC</sequence>
<evidence type="ECO:0000256" key="2">
    <source>
        <dbReference type="SAM" id="Phobius"/>
    </source>
</evidence>
<evidence type="ECO:0000313" key="3">
    <source>
        <dbReference type="EMBL" id="REH42508.1"/>
    </source>
</evidence>
<dbReference type="OrthoDB" id="5181866at2"/>
<dbReference type="Proteomes" id="UP000256269">
    <property type="component" value="Unassembled WGS sequence"/>
</dbReference>
<keyword evidence="2" id="KW-0472">Membrane</keyword>
<proteinExistence type="predicted"/>